<name>A0A8H7ZHJ4_9ASCO</name>
<dbReference type="EMBL" id="JAEOAQ010000002">
    <property type="protein sequence ID" value="KAG5419685.1"/>
    <property type="molecule type" value="Genomic_DNA"/>
</dbReference>
<organism evidence="1 2">
    <name type="scientific">Candida metapsilosis</name>
    <dbReference type="NCBI Taxonomy" id="273372"/>
    <lineage>
        <taxon>Eukaryota</taxon>
        <taxon>Fungi</taxon>
        <taxon>Dikarya</taxon>
        <taxon>Ascomycota</taxon>
        <taxon>Saccharomycotina</taxon>
        <taxon>Pichiomycetes</taxon>
        <taxon>Debaryomycetaceae</taxon>
        <taxon>Candida/Lodderomyces clade</taxon>
        <taxon>Candida</taxon>
    </lineage>
</organism>
<dbReference type="GeneID" id="93650194"/>
<evidence type="ECO:0000313" key="2">
    <source>
        <dbReference type="Proteomes" id="UP000669133"/>
    </source>
</evidence>
<accession>A0A8H7ZHJ4</accession>
<dbReference type="Proteomes" id="UP000669133">
    <property type="component" value="Unassembled WGS sequence"/>
</dbReference>
<evidence type="ECO:0000313" key="1">
    <source>
        <dbReference type="EMBL" id="KAG5419685.1"/>
    </source>
</evidence>
<proteinExistence type="predicted"/>
<sequence length="331" mass="38718">MQLIDLPVEILDRIFNQDLPFRNLHPDIRYYCYSYLKCSVVLNHLYQIELERIKAFEFEFYINFGAKHLQPKRSKYLVFHYEDVLQSLNWHVSEVISYAQVWPGAEMLVGTWGLYLFSYPFCIDNWSQLYGTGSRISDTRLPKMRSNWPLVDSQKSSIESCIAKLGYSFARDDVFKASKSIFVFLYTSGLKEFLRICSSMDPEFLSIRIIPEKSNEIIDRLCFKKFSRMKTFSLEYDGPQSFIDIEAIIKLLNFDTIKNLSIHVPHTNILELLWQFSPGKRESFTLISTELTIGRVGSNTSKAIFDQLKNTFETYSVYTIGSLGRKHYRSS</sequence>
<reference evidence="1 2" key="1">
    <citation type="submission" date="2020-12" db="EMBL/GenBank/DDBJ databases">
        <title>Effect of drift, selection, and recombination on the evolution of hybrid genomes in Candida yeast pathogens.</title>
        <authorList>
            <person name="Mixao V."/>
            <person name="Ksiezopolska E."/>
            <person name="Saus E."/>
            <person name="Boekhout T."/>
            <person name="Gacser A."/>
            <person name="Gabaldon T."/>
        </authorList>
    </citation>
    <scope>NUCLEOTIDE SEQUENCE [LARGE SCALE GENOMIC DNA]</scope>
    <source>
        <strain evidence="1 2">BP57</strain>
    </source>
</reference>
<dbReference type="AlphaFoldDB" id="A0A8H7ZHJ4"/>
<keyword evidence="2" id="KW-1185">Reference proteome</keyword>
<gene>
    <name evidence="1" type="ORF">I9W82_001565</name>
</gene>
<dbReference type="RefSeq" id="XP_067548801.1">
    <property type="nucleotide sequence ID" value="XM_067690324.1"/>
</dbReference>
<protein>
    <submittedName>
        <fullName evidence="1">Uncharacterized protein</fullName>
    </submittedName>
</protein>
<comment type="caution">
    <text evidence="1">The sequence shown here is derived from an EMBL/GenBank/DDBJ whole genome shotgun (WGS) entry which is preliminary data.</text>
</comment>